<dbReference type="InterPro" id="IPR050583">
    <property type="entry name" value="Mycobacterial_A85_antigen"/>
</dbReference>
<dbReference type="Pfam" id="PF00756">
    <property type="entry name" value="Esterase"/>
    <property type="match status" value="1"/>
</dbReference>
<dbReference type="InterPro" id="IPR029058">
    <property type="entry name" value="AB_hydrolase_fold"/>
</dbReference>
<keyword evidence="2" id="KW-0378">Hydrolase</keyword>
<accession>A0ABU2B4G1</accession>
<evidence type="ECO:0000313" key="2">
    <source>
        <dbReference type="EMBL" id="MDR7353506.1"/>
    </source>
</evidence>
<dbReference type="RefSeq" id="WP_277105068.1">
    <property type="nucleotide sequence ID" value="NZ_BAAAJS010000021.1"/>
</dbReference>
<dbReference type="Gene3D" id="3.40.50.1820">
    <property type="entry name" value="alpha/beta hydrolase"/>
    <property type="match status" value="1"/>
</dbReference>
<evidence type="ECO:0000313" key="3">
    <source>
        <dbReference type="Proteomes" id="UP001183619"/>
    </source>
</evidence>
<keyword evidence="3" id="KW-1185">Reference proteome</keyword>
<keyword evidence="1" id="KW-0732">Signal</keyword>
<dbReference type="EMBL" id="JAVDYF010000001">
    <property type="protein sequence ID" value="MDR7353506.1"/>
    <property type="molecule type" value="Genomic_DNA"/>
</dbReference>
<proteinExistence type="predicted"/>
<feature type="chain" id="PRO_5047022234" evidence="1">
    <location>
        <begin position="29"/>
        <end position="396"/>
    </location>
</feature>
<name>A0ABU2B4G1_9CORY</name>
<comment type="caution">
    <text evidence="2">The sequence shown here is derived from an EMBL/GenBank/DDBJ whole genome shotgun (WGS) entry which is preliminary data.</text>
</comment>
<dbReference type="PANTHER" id="PTHR48098:SF1">
    <property type="entry name" value="DIACYLGLYCEROL ACYLTRANSFERASE_MYCOLYLTRANSFERASE AG85A"/>
    <property type="match status" value="1"/>
</dbReference>
<evidence type="ECO:0000256" key="1">
    <source>
        <dbReference type="SAM" id="SignalP"/>
    </source>
</evidence>
<dbReference type="InterPro" id="IPR000801">
    <property type="entry name" value="Esterase-like"/>
</dbReference>
<protein>
    <submittedName>
        <fullName evidence="2">S-formylglutathione hydrolase FrmB</fullName>
    </submittedName>
</protein>
<dbReference type="PANTHER" id="PTHR48098">
    <property type="entry name" value="ENTEROCHELIN ESTERASE-RELATED"/>
    <property type="match status" value="1"/>
</dbReference>
<organism evidence="2 3">
    <name type="scientific">Corynebacterium felinum</name>
    <dbReference type="NCBI Taxonomy" id="131318"/>
    <lineage>
        <taxon>Bacteria</taxon>
        <taxon>Bacillati</taxon>
        <taxon>Actinomycetota</taxon>
        <taxon>Actinomycetes</taxon>
        <taxon>Mycobacteriales</taxon>
        <taxon>Corynebacteriaceae</taxon>
        <taxon>Corynebacterium</taxon>
    </lineage>
</organism>
<dbReference type="GO" id="GO:0016787">
    <property type="term" value="F:hydrolase activity"/>
    <property type="evidence" value="ECO:0007669"/>
    <property type="project" value="UniProtKB-KW"/>
</dbReference>
<sequence>MKLKKFKAVLACSIVASVGVFGAAPAYAGSSEDELVLSGSTQSLFQNLVTSLANSPSSSGARVDRVLGFFNALGSSGDRRLPGPLTSSDSDYPKATDVSITSVELVKRESDPYIDHPRVERWFVASAAMQRVIPVSVLLPADADSPAPHVYLLDGISATDRSGWLRHAKIHEKFADEQAMFVMPLEANGSLYADWNHHDPALGLMKWETFLSKELPQVMEANSNFNGKRAIGGLSMGGGSAVRTAAKHPDVFHATFGLSGCYSTVDPIGLTITNIMVRSRGGNPANMWDEQQMRENDLTLNPEGLKDMPIYLFTADGMISERDKELTKNSAFYVLPAGSVLEQGTHFCTQKLEQAMIDHGMTHQKVVYQVGGVHDWDLFNTQIVPAWEYVKPFVTS</sequence>
<dbReference type="SUPFAM" id="SSF53474">
    <property type="entry name" value="alpha/beta-Hydrolases"/>
    <property type="match status" value="1"/>
</dbReference>
<dbReference type="Proteomes" id="UP001183619">
    <property type="component" value="Unassembled WGS sequence"/>
</dbReference>
<reference evidence="2 3" key="1">
    <citation type="submission" date="2023-07" db="EMBL/GenBank/DDBJ databases">
        <title>Sequencing the genomes of 1000 actinobacteria strains.</title>
        <authorList>
            <person name="Klenk H.-P."/>
        </authorList>
    </citation>
    <scope>NUCLEOTIDE SEQUENCE [LARGE SCALE GENOMIC DNA]</scope>
    <source>
        <strain evidence="2 3">DSM 44508</strain>
    </source>
</reference>
<feature type="signal peptide" evidence="1">
    <location>
        <begin position="1"/>
        <end position="28"/>
    </location>
</feature>
<gene>
    <name evidence="2" type="ORF">J2S37_000044</name>
</gene>